<dbReference type="EMBL" id="MUGS01000014">
    <property type="protein sequence ID" value="OXG06991.1"/>
    <property type="molecule type" value="Genomic_DNA"/>
</dbReference>
<sequence length="213" mass="24610">MEMQVKKKKVALIVAHPDDETLWAGGILLDTPHWDCFIICLCRQDDPDRAPRFFKALKALRCRGVMGNLDDGPEQTPQDPMDISRLVLQLLPKAEYDLILSHNPQGEYTRHLRHEEIGSCVMGLWCEGKIASKKLMVFAYEDHNKQYYPKAIPQADLQVVLPAAIWQKKYEIITQIYGFAPDSWEAKTTPKTEAFLKFTHKKDARNWLKETKK</sequence>
<dbReference type="RefSeq" id="WP_208863527.1">
    <property type="nucleotide sequence ID" value="NZ_MUGS01000014.1"/>
</dbReference>
<dbReference type="Gene3D" id="3.40.50.10320">
    <property type="entry name" value="LmbE-like"/>
    <property type="match status" value="1"/>
</dbReference>
<keyword evidence="2" id="KW-1185">Reference proteome</keyword>
<dbReference type="SUPFAM" id="SSF102588">
    <property type="entry name" value="LmbE-like"/>
    <property type="match status" value="1"/>
</dbReference>
<gene>
    <name evidence="1" type="ORF">B0A64_09210</name>
</gene>
<dbReference type="AlphaFoldDB" id="A0A227PAQ5"/>
<name>A0A227PAQ5_9FLAO</name>
<evidence type="ECO:0000313" key="2">
    <source>
        <dbReference type="Proteomes" id="UP000214684"/>
    </source>
</evidence>
<dbReference type="Proteomes" id="UP000214684">
    <property type="component" value="Unassembled WGS sequence"/>
</dbReference>
<organism evidence="1 2">
    <name type="scientific">Flavobacterium araucananum</name>
    <dbReference type="NCBI Taxonomy" id="946678"/>
    <lineage>
        <taxon>Bacteria</taxon>
        <taxon>Pseudomonadati</taxon>
        <taxon>Bacteroidota</taxon>
        <taxon>Flavobacteriia</taxon>
        <taxon>Flavobacteriales</taxon>
        <taxon>Flavobacteriaceae</taxon>
        <taxon>Flavobacterium</taxon>
    </lineage>
</organism>
<evidence type="ECO:0000313" key="1">
    <source>
        <dbReference type="EMBL" id="OXG06991.1"/>
    </source>
</evidence>
<reference evidence="1 2" key="1">
    <citation type="submission" date="2016-11" db="EMBL/GenBank/DDBJ databases">
        <title>Whole genomes of Flavobacteriaceae.</title>
        <authorList>
            <person name="Stine C."/>
            <person name="Li C."/>
            <person name="Tadesse D."/>
        </authorList>
    </citation>
    <scope>NUCLEOTIDE SEQUENCE [LARGE SCALE GENOMIC DNA]</scope>
    <source>
        <strain evidence="1 2">DSM 24704</strain>
    </source>
</reference>
<accession>A0A227PAQ5</accession>
<comment type="caution">
    <text evidence="1">The sequence shown here is derived from an EMBL/GenBank/DDBJ whole genome shotgun (WGS) entry which is preliminary data.</text>
</comment>
<proteinExistence type="predicted"/>
<dbReference type="InterPro" id="IPR024078">
    <property type="entry name" value="LmbE-like_dom_sf"/>
</dbReference>
<protein>
    <submittedName>
        <fullName evidence="1">PIG-L family deacetylase</fullName>
    </submittedName>
</protein>